<dbReference type="EMBL" id="CP014873">
    <property type="protein sequence ID" value="ANK62346.1"/>
    <property type="molecule type" value="Genomic_DNA"/>
</dbReference>
<reference evidence="1 2" key="1">
    <citation type="submission" date="2016-03" db="EMBL/GenBank/DDBJ databases">
        <title>Pediococcus and Lactobacillus from brewery environment - whole genome sequencing and assembly.</title>
        <authorList>
            <person name="Behr J."/>
            <person name="Geissler A.J."/>
            <person name="Vogel R.F."/>
        </authorList>
    </citation>
    <scope>NUCLEOTIDE SEQUENCE [LARGE SCALE GENOMIC DNA]</scope>
    <source>
        <strain evidence="1 2">TMW 1.1989</strain>
    </source>
</reference>
<dbReference type="Proteomes" id="UP000078582">
    <property type="component" value="Chromosome"/>
</dbReference>
<dbReference type="AlphaFoldDB" id="A0A192H317"/>
<gene>
    <name evidence="1" type="ORF">AYR53_05860</name>
</gene>
<organism evidence="1 2">
    <name type="scientific">Loigolactobacillus backii</name>
    <dbReference type="NCBI Taxonomy" id="375175"/>
    <lineage>
        <taxon>Bacteria</taxon>
        <taxon>Bacillati</taxon>
        <taxon>Bacillota</taxon>
        <taxon>Bacilli</taxon>
        <taxon>Lactobacillales</taxon>
        <taxon>Lactobacillaceae</taxon>
        <taxon>Loigolactobacillus</taxon>
    </lineage>
</organism>
<accession>A0A192H317</accession>
<dbReference type="RefSeq" id="WP_068225534.1">
    <property type="nucleotide sequence ID" value="NZ_CP014623.1"/>
</dbReference>
<name>A0A192H317_9LACO</name>
<evidence type="ECO:0000313" key="1">
    <source>
        <dbReference type="EMBL" id="ANK62346.1"/>
    </source>
</evidence>
<evidence type="ECO:0000313" key="2">
    <source>
        <dbReference type="Proteomes" id="UP000078582"/>
    </source>
</evidence>
<protein>
    <submittedName>
        <fullName evidence="1">Uncharacterized protein</fullName>
    </submittedName>
</protein>
<sequence>MMNNIKAKERELKQARYVYWASLIVDLLLVAILVLGLYLKELAVSTTVLGLLLAIIIFNGFVLISSTNRYRKLQGKPLATTKREWNRLTVGVIIVVVIVNGFAIWRQGLTSFTSGLMVGSTLCGVLILK</sequence>
<proteinExistence type="predicted"/>
<dbReference type="GeneID" id="42981774"/>
<keyword evidence="2" id="KW-1185">Reference proteome</keyword>
<dbReference type="KEGG" id="lbt:AYR52_08125"/>